<gene>
    <name evidence="2" type="ORF">H8R02_02635</name>
</gene>
<keyword evidence="1" id="KW-0812">Transmembrane</keyword>
<comment type="caution">
    <text evidence="2">The sequence shown here is derived from an EMBL/GenBank/DDBJ whole genome shotgun (WGS) entry which is preliminary data.</text>
</comment>
<dbReference type="AlphaFoldDB" id="A0A923M377"/>
<reference evidence="2" key="1">
    <citation type="submission" date="2020-08" db="EMBL/GenBank/DDBJ databases">
        <title>Ramlibacter sp. GTP1 16S ribosomal RNA gene genome sequencing and assembly.</title>
        <authorList>
            <person name="Kang M."/>
        </authorList>
    </citation>
    <scope>NUCLEOTIDE SEQUENCE</scope>
    <source>
        <strain evidence="2">GTP1</strain>
    </source>
</reference>
<feature type="transmembrane region" description="Helical" evidence="1">
    <location>
        <begin position="42"/>
        <end position="65"/>
    </location>
</feature>
<dbReference type="RefSeq" id="WP_187079786.1">
    <property type="nucleotide sequence ID" value="NZ_JACORU010000001.1"/>
</dbReference>
<dbReference type="EMBL" id="JACORU010000001">
    <property type="protein sequence ID" value="MBC5763332.1"/>
    <property type="molecule type" value="Genomic_DNA"/>
</dbReference>
<dbReference type="Proteomes" id="UP000596827">
    <property type="component" value="Unassembled WGS sequence"/>
</dbReference>
<evidence type="ECO:0000256" key="1">
    <source>
        <dbReference type="SAM" id="Phobius"/>
    </source>
</evidence>
<accession>A0A923M377</accession>
<name>A0A923M377_9BURK</name>
<organism evidence="2 3">
    <name type="scientific">Ramlibacter albus</name>
    <dbReference type="NCBI Taxonomy" id="2079448"/>
    <lineage>
        <taxon>Bacteria</taxon>
        <taxon>Pseudomonadati</taxon>
        <taxon>Pseudomonadota</taxon>
        <taxon>Betaproteobacteria</taxon>
        <taxon>Burkholderiales</taxon>
        <taxon>Comamonadaceae</taxon>
        <taxon>Ramlibacter</taxon>
    </lineage>
</organism>
<keyword evidence="1" id="KW-0472">Membrane</keyword>
<evidence type="ECO:0000313" key="2">
    <source>
        <dbReference type="EMBL" id="MBC5763332.1"/>
    </source>
</evidence>
<feature type="transmembrane region" description="Helical" evidence="1">
    <location>
        <begin position="71"/>
        <end position="96"/>
    </location>
</feature>
<keyword evidence="1" id="KW-1133">Transmembrane helix</keyword>
<sequence length="117" mass="12088">MDVITALSAFFFFAIYSIMAHGLMAVLAGIRIDTAQGEPPSALRITAAWLGAMCMVLLPPASYYMLKGAGLVAPLSAATGGVLLVVWFVSLLPGIFASRGMLKAAGIDPDATASVLN</sequence>
<feature type="transmembrane region" description="Helical" evidence="1">
    <location>
        <begin position="6"/>
        <end position="30"/>
    </location>
</feature>
<protein>
    <submittedName>
        <fullName evidence="2">Uncharacterized protein</fullName>
    </submittedName>
</protein>
<evidence type="ECO:0000313" key="3">
    <source>
        <dbReference type="Proteomes" id="UP000596827"/>
    </source>
</evidence>
<keyword evidence="3" id="KW-1185">Reference proteome</keyword>
<proteinExistence type="predicted"/>